<dbReference type="OrthoDB" id="29523at2759"/>
<dbReference type="Proteomes" id="UP001151287">
    <property type="component" value="Unassembled WGS sequence"/>
</dbReference>
<feature type="region of interest" description="Disordered" evidence="3">
    <location>
        <begin position="257"/>
        <end position="295"/>
    </location>
</feature>
<dbReference type="EMBL" id="JAMQYH010000003">
    <property type="protein sequence ID" value="KAJ1693572.1"/>
    <property type="molecule type" value="Genomic_DNA"/>
</dbReference>
<dbReference type="AlphaFoldDB" id="A0A9Q0CGK8"/>
<keyword evidence="6" id="KW-1185">Reference proteome</keyword>
<dbReference type="Pfam" id="PF25879">
    <property type="entry name" value="WHD_LYAR"/>
    <property type="match status" value="1"/>
</dbReference>
<feature type="domain" description="G-patch" evidence="4">
    <location>
        <begin position="15"/>
        <end position="61"/>
    </location>
</feature>
<evidence type="ECO:0000256" key="1">
    <source>
        <dbReference type="ARBA" id="ARBA00004123"/>
    </source>
</evidence>
<keyword evidence="2" id="KW-0539">Nucleus</keyword>
<dbReference type="SMART" id="SM00443">
    <property type="entry name" value="G_patch"/>
    <property type="match status" value="1"/>
</dbReference>
<dbReference type="GO" id="GO:0005730">
    <property type="term" value="C:nucleolus"/>
    <property type="evidence" value="ECO:0007669"/>
    <property type="project" value="TreeGrafter"/>
</dbReference>
<feature type="compositionally biased region" description="Basic and acidic residues" evidence="3">
    <location>
        <begin position="278"/>
        <end position="289"/>
    </location>
</feature>
<evidence type="ECO:0000313" key="5">
    <source>
        <dbReference type="EMBL" id="KAJ1693572.1"/>
    </source>
</evidence>
<dbReference type="InterPro" id="IPR058719">
    <property type="entry name" value="WHD_LYAR"/>
</dbReference>
<dbReference type="InterPro" id="IPR050656">
    <property type="entry name" value="PINX1"/>
</dbReference>
<feature type="region of interest" description="Disordered" evidence="3">
    <location>
        <begin position="87"/>
        <end position="125"/>
    </location>
</feature>
<dbReference type="PROSITE" id="PS50174">
    <property type="entry name" value="G_PATCH"/>
    <property type="match status" value="1"/>
</dbReference>
<protein>
    <recommendedName>
        <fullName evidence="4">G-patch domain-containing protein</fullName>
    </recommendedName>
</protein>
<evidence type="ECO:0000256" key="2">
    <source>
        <dbReference type="ARBA" id="ARBA00023242"/>
    </source>
</evidence>
<sequence>MASPEAPTRYNGVARESAAFRLMKQMGWEEGEGLGKEKQGIKGYVRVKNKQDTLGIGVDKPNSNNWILDTTQFDNILKKLKVQGAESVVNETDDATESPTKAEKDKPKEVTASKAPRPQGRYKKREWAKRVSGYTEKDLQGILGSGIKEEVDKHIDLNSDPSDLEIIDINDDLEAGVPEIKADWWGHKQGFIFGGHLGARSHKLCKAKSSDGNSAYVRKTFAEEDQENLYNLVQDKATSGRQGLGIKDQPKKIAGTRFNGKKTTFAGESDEEESSELTDLKPGDNRNEDSGETVSTKSKIKLKKLCKRILRQAPSQSLKLKELKVLIDEHSDTLFSEFSSKREALTFLKKKLEGNRRFRVEGKKVCML</sequence>
<dbReference type="PANTHER" id="PTHR23149">
    <property type="entry name" value="G PATCH DOMAIN CONTAINING PROTEIN"/>
    <property type="match status" value="1"/>
</dbReference>
<dbReference type="InterPro" id="IPR000467">
    <property type="entry name" value="G_patch_dom"/>
</dbReference>
<proteinExistence type="predicted"/>
<gene>
    <name evidence="5" type="ORF">LUZ63_010270</name>
</gene>
<evidence type="ECO:0000259" key="4">
    <source>
        <dbReference type="PROSITE" id="PS50174"/>
    </source>
</evidence>
<comment type="caution">
    <text evidence="5">The sequence shown here is derived from an EMBL/GenBank/DDBJ whole genome shotgun (WGS) entry which is preliminary data.</text>
</comment>
<reference evidence="5" key="1">
    <citation type="journal article" date="2022" name="Cell">
        <title>Repeat-based holocentromeres influence genome architecture and karyotype evolution.</title>
        <authorList>
            <person name="Hofstatter P.G."/>
            <person name="Thangavel G."/>
            <person name="Lux T."/>
            <person name="Neumann P."/>
            <person name="Vondrak T."/>
            <person name="Novak P."/>
            <person name="Zhang M."/>
            <person name="Costa L."/>
            <person name="Castellani M."/>
            <person name="Scott A."/>
            <person name="Toegelov H."/>
            <person name="Fuchs J."/>
            <person name="Mata-Sucre Y."/>
            <person name="Dias Y."/>
            <person name="Vanzela A.L.L."/>
            <person name="Huettel B."/>
            <person name="Almeida C.C.S."/>
            <person name="Simkova H."/>
            <person name="Souza G."/>
            <person name="Pedrosa-Harand A."/>
            <person name="Macas J."/>
            <person name="Mayer K.F.X."/>
            <person name="Houben A."/>
            <person name="Marques A."/>
        </authorList>
    </citation>
    <scope>NUCLEOTIDE SEQUENCE</scope>
    <source>
        <strain evidence="5">RhyBre1mFocal</strain>
    </source>
</reference>
<dbReference type="GO" id="GO:0003676">
    <property type="term" value="F:nucleic acid binding"/>
    <property type="evidence" value="ECO:0007669"/>
    <property type="project" value="InterPro"/>
</dbReference>
<evidence type="ECO:0000313" key="6">
    <source>
        <dbReference type="Proteomes" id="UP001151287"/>
    </source>
</evidence>
<accession>A0A9Q0CGK8</accession>
<comment type="subcellular location">
    <subcellularLocation>
        <location evidence="1">Nucleus</location>
    </subcellularLocation>
</comment>
<dbReference type="Pfam" id="PF01585">
    <property type="entry name" value="G-patch"/>
    <property type="match status" value="1"/>
</dbReference>
<dbReference type="PANTHER" id="PTHR23149:SF9">
    <property type="entry name" value="G PATCH DOMAIN-CONTAINING PROTEIN 4"/>
    <property type="match status" value="1"/>
</dbReference>
<feature type="compositionally biased region" description="Basic and acidic residues" evidence="3">
    <location>
        <begin position="100"/>
        <end position="111"/>
    </location>
</feature>
<evidence type="ECO:0000256" key="3">
    <source>
        <dbReference type="SAM" id="MobiDB-lite"/>
    </source>
</evidence>
<name>A0A9Q0CGK8_9POAL</name>
<organism evidence="5 6">
    <name type="scientific">Rhynchospora breviuscula</name>
    <dbReference type="NCBI Taxonomy" id="2022672"/>
    <lineage>
        <taxon>Eukaryota</taxon>
        <taxon>Viridiplantae</taxon>
        <taxon>Streptophyta</taxon>
        <taxon>Embryophyta</taxon>
        <taxon>Tracheophyta</taxon>
        <taxon>Spermatophyta</taxon>
        <taxon>Magnoliopsida</taxon>
        <taxon>Liliopsida</taxon>
        <taxon>Poales</taxon>
        <taxon>Cyperaceae</taxon>
        <taxon>Cyperoideae</taxon>
        <taxon>Rhynchosporeae</taxon>
        <taxon>Rhynchospora</taxon>
    </lineage>
</organism>